<dbReference type="SUPFAM" id="SSF51735">
    <property type="entry name" value="NAD(P)-binding Rossmann-fold domains"/>
    <property type="match status" value="1"/>
</dbReference>
<accession>A0AAW6U1P1</accession>
<proteinExistence type="predicted"/>
<feature type="domain" description="GFO/IDH/MocA-like oxidoreductase" evidence="2">
    <location>
        <begin position="132"/>
        <end position="257"/>
    </location>
</feature>
<evidence type="ECO:0000313" key="3">
    <source>
        <dbReference type="EMBL" id="MDI6449574.1"/>
    </source>
</evidence>
<dbReference type="Gene3D" id="3.40.50.720">
    <property type="entry name" value="NAD(P)-binding Rossmann-like Domain"/>
    <property type="match status" value="1"/>
</dbReference>
<dbReference type="Proteomes" id="UP001431776">
    <property type="component" value="Unassembled WGS sequence"/>
</dbReference>
<sequence length="352" mass="39291">MTEQMLTAGVLGLGRDGQLLLEAARTSGQFLIKAVADQDQQRAEKIAAEFACEPYTDFRQMIVQNQFDCLLVAADIHTCDEHLKTAFRKKFHVLKLAPPARNYEEALEYVQMAEYEKVRFAIGNPARFQYSYMTARELIGQGHVRNVFLVTAYDEAAGVDRPAWHSDPKLAGGGVLLHDCHQIVDQILWNFSIPQQVYALTTNQAPDKQQRLYLTEDTAVVSMKFTDGLTAGVVATQRSDRGPTRRGLQIYGKGARLTITDDRVILSTDSGQEDQVWQYEETEPDTMQRLLSSFARSVRNPAEHPLVSGAAENLKNMAVFESAYLSARTGFPEEPARILRITRNASGTATSV</sequence>
<evidence type="ECO:0000313" key="4">
    <source>
        <dbReference type="Proteomes" id="UP001431776"/>
    </source>
</evidence>
<dbReference type="SUPFAM" id="SSF55347">
    <property type="entry name" value="Glyceraldehyde-3-phosphate dehydrogenase-like, C-terminal domain"/>
    <property type="match status" value="1"/>
</dbReference>
<protein>
    <submittedName>
        <fullName evidence="3">Gfo/Idh/MocA family oxidoreductase</fullName>
    </submittedName>
</protein>
<evidence type="ECO:0000259" key="2">
    <source>
        <dbReference type="Pfam" id="PF22725"/>
    </source>
</evidence>
<dbReference type="Gene3D" id="3.30.360.10">
    <property type="entry name" value="Dihydrodipicolinate Reductase, domain 2"/>
    <property type="match status" value="1"/>
</dbReference>
<dbReference type="InterPro" id="IPR036291">
    <property type="entry name" value="NAD(P)-bd_dom_sf"/>
</dbReference>
<dbReference type="AlphaFoldDB" id="A0AAW6U1P1"/>
<keyword evidence="4" id="KW-1185">Reference proteome</keyword>
<dbReference type="GO" id="GO:0000166">
    <property type="term" value="F:nucleotide binding"/>
    <property type="evidence" value="ECO:0007669"/>
    <property type="project" value="InterPro"/>
</dbReference>
<evidence type="ECO:0000259" key="1">
    <source>
        <dbReference type="Pfam" id="PF01408"/>
    </source>
</evidence>
<dbReference type="RefSeq" id="WP_349244980.1">
    <property type="nucleotide sequence ID" value="NZ_JASCXX010000011.1"/>
</dbReference>
<reference evidence="3" key="1">
    <citation type="submission" date="2023-05" db="EMBL/GenBank/DDBJ databases">
        <title>Anaerotaeda fermentans gen. nov., sp. nov., a novel anaerobic planctomycete of the new family within the order Sedimentisphaerales isolated from Taman Peninsula, Russia.</title>
        <authorList>
            <person name="Khomyakova M.A."/>
            <person name="Merkel A.Y."/>
            <person name="Slobodkin A.I."/>
        </authorList>
    </citation>
    <scope>NUCLEOTIDE SEQUENCE</scope>
    <source>
        <strain evidence="3">M17dextr</strain>
    </source>
</reference>
<dbReference type="EMBL" id="JASCXX010000011">
    <property type="protein sequence ID" value="MDI6449574.1"/>
    <property type="molecule type" value="Genomic_DNA"/>
</dbReference>
<dbReference type="InterPro" id="IPR055170">
    <property type="entry name" value="GFO_IDH_MocA-like_dom"/>
</dbReference>
<organism evidence="3 4">
    <name type="scientific">Anaerobaca lacustris</name>
    <dbReference type="NCBI Taxonomy" id="3044600"/>
    <lineage>
        <taxon>Bacteria</taxon>
        <taxon>Pseudomonadati</taxon>
        <taxon>Planctomycetota</taxon>
        <taxon>Phycisphaerae</taxon>
        <taxon>Sedimentisphaerales</taxon>
        <taxon>Anaerobacaceae</taxon>
        <taxon>Anaerobaca</taxon>
    </lineage>
</organism>
<dbReference type="Pfam" id="PF01408">
    <property type="entry name" value="GFO_IDH_MocA"/>
    <property type="match status" value="1"/>
</dbReference>
<comment type="caution">
    <text evidence="3">The sequence shown here is derived from an EMBL/GenBank/DDBJ whole genome shotgun (WGS) entry which is preliminary data.</text>
</comment>
<dbReference type="PANTHER" id="PTHR43377">
    <property type="entry name" value="BILIVERDIN REDUCTASE A"/>
    <property type="match status" value="1"/>
</dbReference>
<gene>
    <name evidence="3" type="ORF">QJ522_11015</name>
</gene>
<dbReference type="PANTHER" id="PTHR43377:SF1">
    <property type="entry name" value="BILIVERDIN REDUCTASE A"/>
    <property type="match status" value="1"/>
</dbReference>
<feature type="domain" description="Gfo/Idh/MocA-like oxidoreductase N-terminal" evidence="1">
    <location>
        <begin position="8"/>
        <end position="123"/>
    </location>
</feature>
<name>A0AAW6U1P1_9BACT</name>
<dbReference type="Pfam" id="PF22725">
    <property type="entry name" value="GFO_IDH_MocA_C3"/>
    <property type="match status" value="1"/>
</dbReference>
<dbReference type="InterPro" id="IPR051450">
    <property type="entry name" value="Gfo/Idh/MocA_Oxidoreductases"/>
</dbReference>
<dbReference type="InterPro" id="IPR000683">
    <property type="entry name" value="Gfo/Idh/MocA-like_OxRdtase_N"/>
</dbReference>